<evidence type="ECO:0000313" key="4">
    <source>
        <dbReference type="Proteomes" id="UP001560573"/>
    </source>
</evidence>
<keyword evidence="2" id="KW-0812">Transmembrane</keyword>
<dbReference type="PROSITE" id="PS51257">
    <property type="entry name" value="PROKAR_LIPOPROTEIN"/>
    <property type="match status" value="1"/>
</dbReference>
<dbReference type="RefSeq" id="WP_369332526.1">
    <property type="nucleotide sequence ID" value="NZ_JAULBC010000013.1"/>
</dbReference>
<dbReference type="NCBIfam" id="TIGR01845">
    <property type="entry name" value="outer_NodT"/>
    <property type="match status" value="1"/>
</dbReference>
<keyword evidence="2" id="KW-1134">Transmembrane beta strand</keyword>
<evidence type="ECO:0000256" key="2">
    <source>
        <dbReference type="RuleBase" id="RU362097"/>
    </source>
</evidence>
<dbReference type="PANTHER" id="PTHR30203">
    <property type="entry name" value="OUTER MEMBRANE CATION EFFLUX PROTEIN"/>
    <property type="match status" value="1"/>
</dbReference>
<dbReference type="PANTHER" id="PTHR30203:SF30">
    <property type="entry name" value="OUTER MEMBRANE PROTEIN-RELATED"/>
    <property type="match status" value="1"/>
</dbReference>
<dbReference type="EMBL" id="JAULBC010000013">
    <property type="protein sequence ID" value="MEX6691110.1"/>
    <property type="molecule type" value="Genomic_DNA"/>
</dbReference>
<dbReference type="Pfam" id="PF02321">
    <property type="entry name" value="OEP"/>
    <property type="match status" value="2"/>
</dbReference>
<keyword evidence="2" id="KW-0564">Palmitate</keyword>
<keyword evidence="4" id="KW-1185">Reference proteome</keyword>
<keyword evidence="2" id="KW-0449">Lipoprotein</keyword>
<dbReference type="InterPro" id="IPR003423">
    <property type="entry name" value="OMP_efflux"/>
</dbReference>
<keyword evidence="2" id="KW-0472">Membrane</keyword>
<name>A0ABV3ZNL2_9BACT</name>
<protein>
    <submittedName>
        <fullName evidence="3">TolC family protein</fullName>
    </submittedName>
</protein>
<evidence type="ECO:0000256" key="1">
    <source>
        <dbReference type="ARBA" id="ARBA00007613"/>
    </source>
</evidence>
<proteinExistence type="inferred from homology"/>
<dbReference type="Gene3D" id="2.20.200.10">
    <property type="entry name" value="Outer membrane efflux proteins (OEP)"/>
    <property type="match status" value="1"/>
</dbReference>
<accession>A0ABV3ZNL2</accession>
<comment type="caution">
    <text evidence="3">The sequence shown here is derived from an EMBL/GenBank/DDBJ whole genome shotgun (WGS) entry which is preliminary data.</text>
</comment>
<sequence length="478" mass="52794">MKYLQGLIVIAIFIIISSGCKVAAPVQMPVVKEIPDTFGLRKDSFSMATVPWRDFFTDPQLKMLIDTAIKNNPDLLIAIQRIEVARAQVALSRGAMLPSLDGIASAGFDKYGKYTMNGVGNDDTNLSPNITKEQHIPSPTPDYFLGLRSSWEIDVWGKLRERNKAAIARLLASEKGRQYVVTELVAEVASMYYSLLALDNELVIIKRNIELQEKAVEIVQAQKAGGRATELAVQQFAAQLLNTRAIEFRTRQYLTATENQLNAIIGRYPQKIERDSSIMKQGLPTNLQVGLPADLLLNRPDIQEAEFSLRAAEADVKAARAAFLPSLTLSPYVGFNSFNASMFFNPASIAFGLIGGLTAPIFNNNQIKAGYAIANATNKEAVYQYQKAILNGFSETMTNLSNIYNNEQSFSLKEKEVSELAKAVSTANELYLTGYASYLEVITAQKGVLEAELQLTNQKKDIFQAMISLYRTLGGGWN</sequence>
<gene>
    <name evidence="3" type="ORF">QTN47_26615</name>
</gene>
<dbReference type="Gene3D" id="1.20.1600.10">
    <property type="entry name" value="Outer membrane efflux proteins (OEP)"/>
    <property type="match status" value="1"/>
</dbReference>
<dbReference type="SUPFAM" id="SSF56954">
    <property type="entry name" value="Outer membrane efflux proteins (OEP)"/>
    <property type="match status" value="1"/>
</dbReference>
<comment type="subcellular location">
    <subcellularLocation>
        <location evidence="2">Cell membrane</location>
        <topology evidence="2">Lipid-anchor</topology>
    </subcellularLocation>
</comment>
<dbReference type="InterPro" id="IPR010131">
    <property type="entry name" value="MdtP/NodT-like"/>
</dbReference>
<dbReference type="Proteomes" id="UP001560573">
    <property type="component" value="Unassembled WGS sequence"/>
</dbReference>
<organism evidence="3 4">
    <name type="scientific">Danxiaibacter flavus</name>
    <dbReference type="NCBI Taxonomy" id="3049108"/>
    <lineage>
        <taxon>Bacteria</taxon>
        <taxon>Pseudomonadati</taxon>
        <taxon>Bacteroidota</taxon>
        <taxon>Chitinophagia</taxon>
        <taxon>Chitinophagales</taxon>
        <taxon>Chitinophagaceae</taxon>
        <taxon>Danxiaibacter</taxon>
    </lineage>
</organism>
<evidence type="ECO:0000313" key="3">
    <source>
        <dbReference type="EMBL" id="MEX6691110.1"/>
    </source>
</evidence>
<comment type="similarity">
    <text evidence="1 2">Belongs to the outer membrane factor (OMF) (TC 1.B.17) family.</text>
</comment>
<reference evidence="3 4" key="1">
    <citation type="submission" date="2023-07" db="EMBL/GenBank/DDBJ databases">
        <authorList>
            <person name="Lian W.-H."/>
        </authorList>
    </citation>
    <scope>NUCLEOTIDE SEQUENCE [LARGE SCALE GENOMIC DNA]</scope>
    <source>
        <strain evidence="3 4">SYSU DXS3180</strain>
    </source>
</reference>